<dbReference type="GO" id="GO:0005092">
    <property type="term" value="F:GDP-dissociation inhibitor activity"/>
    <property type="evidence" value="ECO:0007669"/>
    <property type="project" value="TreeGrafter"/>
</dbReference>
<dbReference type="RefSeq" id="YP_003969697.1">
    <property type="nucleotide sequence ID" value="NC_014637.1"/>
</dbReference>
<keyword evidence="3" id="KW-1185">Reference proteome</keyword>
<evidence type="ECO:0000259" key="1">
    <source>
        <dbReference type="SMART" id="SM00653"/>
    </source>
</evidence>
<protein>
    <submittedName>
        <fullName evidence="2">Putative eIF-2B/eIF-5</fullName>
    </submittedName>
</protein>
<feature type="domain" description="Translation initiation factor IF2/IF5" evidence="1">
    <location>
        <begin position="13"/>
        <end position="129"/>
    </location>
</feature>
<accession>E3T4I5</accession>
<evidence type="ECO:0000313" key="2">
    <source>
        <dbReference type="EMBL" id="ADO67098.1"/>
    </source>
</evidence>
<name>E3T4I5_CROVB</name>
<dbReference type="InterPro" id="IPR045196">
    <property type="entry name" value="IF2/IF5"/>
</dbReference>
<organism evidence="2 3">
    <name type="scientific">Cafeteria roenbergensis virus (strain BV-PW1)</name>
    <name type="common">CroV</name>
    <dbReference type="NCBI Taxonomy" id="693272"/>
    <lineage>
        <taxon>Viruses</taxon>
        <taxon>Varidnaviria</taxon>
        <taxon>Bamfordvirae</taxon>
        <taxon>Nucleocytoviricota</taxon>
        <taxon>Megaviricetes</taxon>
        <taxon>Imitervirales</taxon>
        <taxon>Mimiviridae</taxon>
        <taxon>Aliimimivirinae</taxon>
        <taxon>Rheavirus</taxon>
        <taxon>Rheavirus sinusmexicani</taxon>
    </lineage>
</organism>
<reference evidence="2 3" key="1">
    <citation type="journal article" date="2010" name="Proc. Natl. Acad. Sci. U.S.A.">
        <title>Giant virus with a remarkable complement of genes infects marine zooplankton.</title>
        <authorList>
            <person name="Fischer M.G."/>
            <person name="Allen M.J."/>
            <person name="Wilson W.H."/>
            <person name="Suttle C.A."/>
        </authorList>
    </citation>
    <scope>NUCLEOTIDE SEQUENCE [LARGE SCALE GENOMIC DNA]</scope>
    <source>
        <strain evidence="2 3">BV-PW1</strain>
    </source>
</reference>
<dbReference type="KEGG" id="vg:9887467"/>
<dbReference type="InterPro" id="IPR002735">
    <property type="entry name" value="Transl_init_fac_IF2/IF5_dom"/>
</dbReference>
<proteinExistence type="predicted"/>
<gene>
    <name evidence="2" type="ORF">crov065</name>
</gene>
<dbReference type="SMART" id="SM00653">
    <property type="entry name" value="eIF2B_5"/>
    <property type="match status" value="1"/>
</dbReference>
<dbReference type="GeneID" id="9887467"/>
<dbReference type="Pfam" id="PF01873">
    <property type="entry name" value="eIF-5_eIF-2B"/>
    <property type="match status" value="1"/>
</dbReference>
<sequence>MTTININNSKDPNFRYKIYHIEIKHQGSNNKQKGSFTYLVNLTKISDQLKHNPKTLIKYIGVCLGSKINDEKYWIQGHHSIEKIQEYLFDFINCYVLCYKCSIPELNYNYQKKEKIYIIETHCVGCGCNNIINNFTLSKNNKKIYDKIIKDIKDKFFDVNNSTSKLELTENNFILEDEQDFF</sequence>
<evidence type="ECO:0000313" key="3">
    <source>
        <dbReference type="Proteomes" id="UP000029781"/>
    </source>
</evidence>
<dbReference type="EMBL" id="GU244497">
    <property type="protein sequence ID" value="ADO67098.1"/>
    <property type="molecule type" value="Genomic_DNA"/>
</dbReference>
<dbReference type="PANTHER" id="PTHR23001">
    <property type="entry name" value="EUKARYOTIC TRANSLATION INITIATION FACTOR"/>
    <property type="match status" value="1"/>
</dbReference>
<dbReference type="SUPFAM" id="SSF100966">
    <property type="entry name" value="Translation initiation factor 2 beta, aIF2beta, N-terminal domain"/>
    <property type="match status" value="1"/>
</dbReference>
<dbReference type="PANTHER" id="PTHR23001:SF7">
    <property type="entry name" value="EUKARYOTIC TRANSLATION INITIATION FACTOR 5"/>
    <property type="match status" value="1"/>
</dbReference>
<dbReference type="Gene3D" id="3.30.30.170">
    <property type="match status" value="1"/>
</dbReference>
<organismHost>
    <name type="scientific">Cafeteria roenbergensis</name>
    <name type="common">Marine flagellate</name>
    <dbReference type="NCBI Taxonomy" id="33653"/>
</organismHost>
<dbReference type="Proteomes" id="UP000029781">
    <property type="component" value="Segment"/>
</dbReference>
<dbReference type="InterPro" id="IPR016189">
    <property type="entry name" value="Transl_init_fac_IF2/IF5_N"/>
</dbReference>